<organism evidence="1 2">
    <name type="scientific">Lysinibacillus piscis</name>
    <dbReference type="NCBI Taxonomy" id="2518931"/>
    <lineage>
        <taxon>Bacteria</taxon>
        <taxon>Bacillati</taxon>
        <taxon>Bacillota</taxon>
        <taxon>Bacilli</taxon>
        <taxon>Bacillales</taxon>
        <taxon>Bacillaceae</taxon>
        <taxon>Lysinibacillus</taxon>
    </lineage>
</organism>
<proteinExistence type="predicted"/>
<dbReference type="EMBL" id="BRZA01000001">
    <property type="protein sequence ID" value="GLC87796.1"/>
    <property type="molecule type" value="Genomic_DNA"/>
</dbReference>
<evidence type="ECO:0000313" key="1">
    <source>
        <dbReference type="EMBL" id="GLC87796.1"/>
    </source>
</evidence>
<gene>
    <name evidence="1" type="ORF">LYSBPC_09230</name>
</gene>
<dbReference type="InterPro" id="IPR010039">
    <property type="entry name" value="EcbF_BcbF"/>
</dbReference>
<comment type="caution">
    <text evidence="1">The sequence shown here is derived from an EMBL/GenBank/DDBJ whole genome shotgun (WGS) entry which is preliminary data.</text>
</comment>
<name>A0ABQ5NHG3_9BACI</name>
<evidence type="ECO:0008006" key="3">
    <source>
        <dbReference type="Google" id="ProtNLM"/>
    </source>
</evidence>
<dbReference type="PROSITE" id="PS01228">
    <property type="entry name" value="COF_1"/>
    <property type="match status" value="1"/>
</dbReference>
<dbReference type="Gene3D" id="3.40.50.1000">
    <property type="entry name" value="HAD superfamily/HAD-like"/>
    <property type="match status" value="1"/>
</dbReference>
<dbReference type="NCBIfam" id="TIGR01689">
    <property type="entry name" value="EcbF-BcbF"/>
    <property type="match status" value="1"/>
</dbReference>
<dbReference type="RefSeq" id="WP_264987512.1">
    <property type="nucleotide sequence ID" value="NZ_BRZA01000001.1"/>
</dbReference>
<reference evidence="1" key="1">
    <citation type="submission" date="2022-08" db="EMBL/GenBank/DDBJ databases">
        <title>Draft genome sequence of Lysinibacillus sp. strain KH24.</title>
        <authorList>
            <person name="Kanbe H."/>
            <person name="Itoh H."/>
        </authorList>
    </citation>
    <scope>NUCLEOTIDE SEQUENCE</scope>
    <source>
        <strain evidence="1">KH24</strain>
    </source>
</reference>
<protein>
    <recommendedName>
        <fullName evidence="3">Capsular biosynthesis protein</fullName>
    </recommendedName>
</protein>
<evidence type="ECO:0000313" key="2">
    <source>
        <dbReference type="Proteomes" id="UP001065593"/>
    </source>
</evidence>
<accession>A0ABQ5NHG3</accession>
<dbReference type="InterPro" id="IPR023214">
    <property type="entry name" value="HAD_sf"/>
</dbReference>
<dbReference type="Proteomes" id="UP001065593">
    <property type="component" value="Unassembled WGS sequence"/>
</dbReference>
<sequence>MIETGKVLVVDIDGTIYTELKVKGDYSTAIPNEEFVAQLRAYKETGFHISLYTSRQMRTFDGNIGKINVHTLPSLVEWLKEHDIPFDELHVGKPWCGHEGFYIDDRAIRPREFIDNSYDEIMNLLKRDAQL</sequence>
<keyword evidence="2" id="KW-1185">Reference proteome</keyword>
<dbReference type="SUPFAM" id="SSF56784">
    <property type="entry name" value="HAD-like"/>
    <property type="match status" value="1"/>
</dbReference>
<dbReference type="InterPro" id="IPR036412">
    <property type="entry name" value="HAD-like_sf"/>
</dbReference>